<feature type="region of interest" description="Disordered" evidence="1">
    <location>
        <begin position="1"/>
        <end position="21"/>
    </location>
</feature>
<evidence type="ECO:0000313" key="2">
    <source>
        <dbReference type="EMBL" id="PIC17024.1"/>
    </source>
</evidence>
<accession>A0A2G5SPK5</accession>
<evidence type="ECO:0000256" key="1">
    <source>
        <dbReference type="SAM" id="MobiDB-lite"/>
    </source>
</evidence>
<dbReference type="Proteomes" id="UP000230233">
    <property type="component" value="Chromosome X"/>
</dbReference>
<dbReference type="AlphaFoldDB" id="A0A2G5SPK5"/>
<protein>
    <submittedName>
        <fullName evidence="2">Uncharacterized protein</fullName>
    </submittedName>
</protein>
<evidence type="ECO:0000313" key="3">
    <source>
        <dbReference type="Proteomes" id="UP000230233"/>
    </source>
</evidence>
<reference evidence="3" key="1">
    <citation type="submission" date="2017-10" db="EMBL/GenBank/DDBJ databases">
        <title>Rapid genome shrinkage in a self-fertile nematode reveals novel sperm competition proteins.</title>
        <authorList>
            <person name="Yin D."/>
            <person name="Schwarz E.M."/>
            <person name="Thomas C.G."/>
            <person name="Felde R.L."/>
            <person name="Korf I.F."/>
            <person name="Cutter A.D."/>
            <person name="Schartner C.M."/>
            <person name="Ralston E.J."/>
            <person name="Meyer B.J."/>
            <person name="Haag E.S."/>
        </authorList>
    </citation>
    <scope>NUCLEOTIDE SEQUENCE [LARGE SCALE GENOMIC DNA]</scope>
    <source>
        <strain evidence="3">JU1422</strain>
    </source>
</reference>
<comment type="caution">
    <text evidence="2">The sequence shown here is derived from an EMBL/GenBank/DDBJ whole genome shotgun (WGS) entry which is preliminary data.</text>
</comment>
<name>A0A2G5SPK5_9PELO</name>
<keyword evidence="3" id="KW-1185">Reference proteome</keyword>
<sequence length="143" mass="16020">MSKVSPSTNSQAIPTTSSPSTGLEVTISQFGSQKWKIFSEVNIKDLSSRLEFHSRAFDFIEIVCKNVFKLVPRDKEVVNQLLNEVEEKDDYENAPIDAESTTNCFACTHQQKIDDSSLFSYSPRSFSPTKTGNEAFCVCFCVV</sequence>
<proteinExistence type="predicted"/>
<gene>
    <name evidence="2" type="primary">Cnig_chr_X.g23416</name>
    <name evidence="2" type="ORF">B9Z55_023416</name>
</gene>
<dbReference type="EMBL" id="PDUG01000006">
    <property type="protein sequence ID" value="PIC17024.1"/>
    <property type="molecule type" value="Genomic_DNA"/>
</dbReference>
<organism evidence="2 3">
    <name type="scientific">Caenorhabditis nigoni</name>
    <dbReference type="NCBI Taxonomy" id="1611254"/>
    <lineage>
        <taxon>Eukaryota</taxon>
        <taxon>Metazoa</taxon>
        <taxon>Ecdysozoa</taxon>
        <taxon>Nematoda</taxon>
        <taxon>Chromadorea</taxon>
        <taxon>Rhabditida</taxon>
        <taxon>Rhabditina</taxon>
        <taxon>Rhabditomorpha</taxon>
        <taxon>Rhabditoidea</taxon>
        <taxon>Rhabditidae</taxon>
        <taxon>Peloderinae</taxon>
        <taxon>Caenorhabditis</taxon>
    </lineage>
</organism>